<protein>
    <submittedName>
        <fullName evidence="6">LLM class flavin-dependent oxidoreductase</fullName>
    </submittedName>
</protein>
<dbReference type="Gene3D" id="3.20.20.30">
    <property type="entry name" value="Luciferase-like domain"/>
    <property type="match status" value="1"/>
</dbReference>
<dbReference type="InterPro" id="IPR036661">
    <property type="entry name" value="Luciferase-like_sf"/>
</dbReference>
<accession>A0ABP9P105</accession>
<name>A0ABP9P105_9PSEU</name>
<evidence type="ECO:0000313" key="7">
    <source>
        <dbReference type="Proteomes" id="UP001500804"/>
    </source>
</evidence>
<feature type="domain" description="Luciferase-like" evidence="5">
    <location>
        <begin position="1"/>
        <end position="299"/>
    </location>
</feature>
<evidence type="ECO:0000256" key="1">
    <source>
        <dbReference type="ARBA" id="ARBA00022630"/>
    </source>
</evidence>
<dbReference type="Pfam" id="PF00296">
    <property type="entry name" value="Bac_luciferase"/>
    <property type="match status" value="1"/>
</dbReference>
<dbReference type="RefSeq" id="WP_345611730.1">
    <property type="nucleotide sequence ID" value="NZ_BAABJO010000041.1"/>
</dbReference>
<keyword evidence="2" id="KW-0288">FMN</keyword>
<evidence type="ECO:0000256" key="2">
    <source>
        <dbReference type="ARBA" id="ARBA00022643"/>
    </source>
</evidence>
<dbReference type="EMBL" id="BAABJO010000041">
    <property type="protein sequence ID" value="GAA5138716.1"/>
    <property type="molecule type" value="Genomic_DNA"/>
</dbReference>
<dbReference type="NCBIfam" id="TIGR03619">
    <property type="entry name" value="F420_Rv2161c"/>
    <property type="match status" value="1"/>
</dbReference>
<reference evidence="7" key="1">
    <citation type="journal article" date="2019" name="Int. J. Syst. Evol. Microbiol.">
        <title>The Global Catalogue of Microorganisms (GCM) 10K type strain sequencing project: providing services to taxonomists for standard genome sequencing and annotation.</title>
        <authorList>
            <consortium name="The Broad Institute Genomics Platform"/>
            <consortium name="The Broad Institute Genome Sequencing Center for Infectious Disease"/>
            <person name="Wu L."/>
            <person name="Ma J."/>
        </authorList>
    </citation>
    <scope>NUCLEOTIDE SEQUENCE [LARGE SCALE GENOMIC DNA]</scope>
    <source>
        <strain evidence="7">JCM 18302</strain>
    </source>
</reference>
<keyword evidence="7" id="KW-1185">Reference proteome</keyword>
<sequence>MRFGIGIPQFFSDHEFDAEAFRGFLRRAEALGFESGWTQEQVLGSSSQLSALQTMTYAAACTERLRVGCAVFVTTLHSPVHLANDLATLDQLSGGRLDVGVGSGGPRGGIFPAFRVDPQRYIAQFTEGLALMKALWTENPVTFAGEFWQVENASMQPKPFQKPHPPIWMGGSAEAALRRTVRLGTGFFGAGSSPTARFADQVRTVRRLLADQGRDAAAFPIAKRIYTLVDDDAERARRHMNDALASIYGGRIEAIESAAVAGTPADCVRGVQEVLDAGAELVLFTSVGDPAEQMERLAAEVIPQVGPPSGAFVG</sequence>
<dbReference type="Proteomes" id="UP001500804">
    <property type="component" value="Unassembled WGS sequence"/>
</dbReference>
<keyword evidence="1" id="KW-0285">Flavoprotein</keyword>
<keyword evidence="4" id="KW-0503">Monooxygenase</keyword>
<dbReference type="InterPro" id="IPR050172">
    <property type="entry name" value="SsuD_RutA_monooxygenase"/>
</dbReference>
<dbReference type="InterPro" id="IPR019921">
    <property type="entry name" value="Lucif-like_OxRdtase_Rv2161c"/>
</dbReference>
<dbReference type="PANTHER" id="PTHR42847:SF4">
    <property type="entry name" value="ALKANESULFONATE MONOOXYGENASE-RELATED"/>
    <property type="match status" value="1"/>
</dbReference>
<evidence type="ECO:0000313" key="6">
    <source>
        <dbReference type="EMBL" id="GAA5138716.1"/>
    </source>
</evidence>
<evidence type="ECO:0000256" key="3">
    <source>
        <dbReference type="ARBA" id="ARBA00023002"/>
    </source>
</evidence>
<proteinExistence type="predicted"/>
<evidence type="ECO:0000259" key="5">
    <source>
        <dbReference type="Pfam" id="PF00296"/>
    </source>
</evidence>
<dbReference type="PANTHER" id="PTHR42847">
    <property type="entry name" value="ALKANESULFONATE MONOOXYGENASE"/>
    <property type="match status" value="1"/>
</dbReference>
<dbReference type="InterPro" id="IPR011251">
    <property type="entry name" value="Luciferase-like_dom"/>
</dbReference>
<keyword evidence="3" id="KW-0560">Oxidoreductase</keyword>
<organism evidence="6 7">
    <name type="scientific">Pseudonocardia adelaidensis</name>
    <dbReference type="NCBI Taxonomy" id="648754"/>
    <lineage>
        <taxon>Bacteria</taxon>
        <taxon>Bacillati</taxon>
        <taxon>Actinomycetota</taxon>
        <taxon>Actinomycetes</taxon>
        <taxon>Pseudonocardiales</taxon>
        <taxon>Pseudonocardiaceae</taxon>
        <taxon>Pseudonocardia</taxon>
    </lineage>
</organism>
<dbReference type="SUPFAM" id="SSF51679">
    <property type="entry name" value="Bacterial luciferase-like"/>
    <property type="match status" value="1"/>
</dbReference>
<comment type="caution">
    <text evidence="6">The sequence shown here is derived from an EMBL/GenBank/DDBJ whole genome shotgun (WGS) entry which is preliminary data.</text>
</comment>
<gene>
    <name evidence="6" type="ORF">GCM10023320_73540</name>
</gene>
<evidence type="ECO:0000256" key="4">
    <source>
        <dbReference type="ARBA" id="ARBA00023033"/>
    </source>
</evidence>